<feature type="domain" description="Reverse transcriptase" evidence="1">
    <location>
        <begin position="161"/>
        <end position="328"/>
    </location>
</feature>
<protein>
    <submittedName>
        <fullName evidence="3">Reverse transcriptase domain-containing protein</fullName>
    </submittedName>
</protein>
<sequence length="328" mass="36756">MNNFDQVVVNLSSITLSSVEQCFLSKGLNFVPTPKDPPILDMICSVEHSLSKVDPTKTAEIKGAVSSCLARRHKATPKLNNLERKVLKGLRCNKELLITKADKGNVVVLLNLHDYLVKINALLNADIYRPLQSDPTTRTRKEALLLLRRFADESKDKVVSKIGQKLYFTSNSKCPELYGLPKIHKPEVPFRPVICTARRMTSDLSSYLKSIIQPLTGGRDSHVTNYKDFCSALKAFNIAPNHVIVSYDVKDLFTSIPMSHILNTLQLLMDSDSTLHERTHLNPSHLVLLFSVCMNEGNYFKFQEKFHAQTNGAPMGSSLSPVLAELFM</sequence>
<evidence type="ECO:0000313" key="2">
    <source>
        <dbReference type="Proteomes" id="UP000046395"/>
    </source>
</evidence>
<dbReference type="InterPro" id="IPR000477">
    <property type="entry name" value="RT_dom"/>
</dbReference>
<dbReference type="STRING" id="70415.A0A5S6Q269"/>
<reference evidence="3" key="1">
    <citation type="submission" date="2019-12" db="UniProtKB">
        <authorList>
            <consortium name="WormBaseParasite"/>
        </authorList>
    </citation>
    <scope>IDENTIFICATION</scope>
</reference>
<name>A0A5S6Q269_TRIMR</name>
<dbReference type="Proteomes" id="UP000046395">
    <property type="component" value="Unassembled WGS sequence"/>
</dbReference>
<proteinExistence type="predicted"/>
<evidence type="ECO:0000259" key="1">
    <source>
        <dbReference type="PROSITE" id="PS50878"/>
    </source>
</evidence>
<dbReference type="WBParaSite" id="TMUE_0000001321.1">
    <property type="protein sequence ID" value="TMUE_0000001321.1"/>
    <property type="gene ID" value="WBGene00297223"/>
</dbReference>
<dbReference type="Pfam" id="PF00078">
    <property type="entry name" value="RVT_1"/>
    <property type="match status" value="1"/>
</dbReference>
<evidence type="ECO:0000313" key="3">
    <source>
        <dbReference type="WBParaSite" id="TMUE_0000001321.1"/>
    </source>
</evidence>
<accession>A0A5S6Q269</accession>
<dbReference type="PROSITE" id="PS50878">
    <property type="entry name" value="RT_POL"/>
    <property type="match status" value="1"/>
</dbReference>
<dbReference type="PANTHER" id="PTHR21301">
    <property type="entry name" value="REVERSE TRANSCRIPTASE"/>
    <property type="match status" value="1"/>
</dbReference>
<organism evidence="2 3">
    <name type="scientific">Trichuris muris</name>
    <name type="common">Mouse whipworm</name>
    <dbReference type="NCBI Taxonomy" id="70415"/>
    <lineage>
        <taxon>Eukaryota</taxon>
        <taxon>Metazoa</taxon>
        <taxon>Ecdysozoa</taxon>
        <taxon>Nematoda</taxon>
        <taxon>Enoplea</taxon>
        <taxon>Dorylaimia</taxon>
        <taxon>Trichinellida</taxon>
        <taxon>Trichuridae</taxon>
        <taxon>Trichuris</taxon>
    </lineage>
</organism>
<dbReference type="PANTHER" id="PTHR21301:SF11">
    <property type="entry name" value="GIY-YIG DOMAIN-CONTAINING PROTEIN"/>
    <property type="match status" value="1"/>
</dbReference>
<dbReference type="AlphaFoldDB" id="A0A5S6Q269"/>
<keyword evidence="2" id="KW-1185">Reference proteome</keyword>